<feature type="region of interest" description="Disordered" evidence="1">
    <location>
        <begin position="1"/>
        <end position="94"/>
    </location>
</feature>
<comment type="caution">
    <text evidence="2">The sequence shown here is derived from an EMBL/GenBank/DDBJ whole genome shotgun (WGS) entry which is preliminary data.</text>
</comment>
<feature type="compositionally biased region" description="Polar residues" evidence="1">
    <location>
        <begin position="11"/>
        <end position="22"/>
    </location>
</feature>
<evidence type="ECO:0000256" key="1">
    <source>
        <dbReference type="SAM" id="MobiDB-lite"/>
    </source>
</evidence>
<dbReference type="EMBL" id="VZDO01000001">
    <property type="protein sequence ID" value="KAB0682670.1"/>
    <property type="molecule type" value="Genomic_DNA"/>
</dbReference>
<dbReference type="Proteomes" id="UP000432089">
    <property type="component" value="Unassembled WGS sequence"/>
</dbReference>
<protein>
    <submittedName>
        <fullName evidence="2">Uncharacterized protein</fullName>
    </submittedName>
</protein>
<evidence type="ECO:0000313" key="2">
    <source>
        <dbReference type="EMBL" id="KAB0682670.1"/>
    </source>
</evidence>
<reference evidence="2 3" key="1">
    <citation type="submission" date="2019-09" db="EMBL/GenBank/DDBJ databases">
        <title>YIM 132180 draft genome.</title>
        <authorList>
            <person name="Zhang K."/>
        </authorList>
    </citation>
    <scope>NUCLEOTIDE SEQUENCE [LARGE SCALE GENOMIC DNA]</scope>
    <source>
        <strain evidence="2 3">YIM 132180</strain>
    </source>
</reference>
<gene>
    <name evidence="2" type="ORF">F6X38_00835</name>
</gene>
<feature type="compositionally biased region" description="Low complexity" evidence="1">
    <location>
        <begin position="65"/>
        <end position="84"/>
    </location>
</feature>
<dbReference type="AlphaFoldDB" id="A0A7V7PSU0"/>
<accession>A0A7V7PSU0</accession>
<name>A0A7V7PSU0_9HYPH</name>
<sequence length="94" mass="10030">MTDTDSELMRRQQQMDVPQTIENDGRTRGPADLDDRDGRDRRQALGGGTAPGDTQQDAVFAQNTRGGRQAGAHAAAGARRAGGLVRRGRSLLGN</sequence>
<feature type="compositionally biased region" description="Basic and acidic residues" evidence="1">
    <location>
        <begin position="23"/>
        <end position="43"/>
    </location>
</feature>
<keyword evidence="3" id="KW-1185">Reference proteome</keyword>
<evidence type="ECO:0000313" key="3">
    <source>
        <dbReference type="Proteomes" id="UP000432089"/>
    </source>
</evidence>
<dbReference type="RefSeq" id="WP_150967642.1">
    <property type="nucleotide sequence ID" value="NZ_VZDO01000001.1"/>
</dbReference>
<feature type="compositionally biased region" description="Polar residues" evidence="1">
    <location>
        <begin position="52"/>
        <end position="64"/>
    </location>
</feature>
<proteinExistence type="predicted"/>
<organism evidence="2 3">
    <name type="scientific">Plantimonas leprariae</name>
    <dbReference type="NCBI Taxonomy" id="2615207"/>
    <lineage>
        <taxon>Bacteria</taxon>
        <taxon>Pseudomonadati</taxon>
        <taxon>Pseudomonadota</taxon>
        <taxon>Alphaproteobacteria</taxon>
        <taxon>Hyphomicrobiales</taxon>
        <taxon>Aurantimonadaceae</taxon>
        <taxon>Plantimonas</taxon>
    </lineage>
</organism>